<evidence type="ECO:0000256" key="5">
    <source>
        <dbReference type="ARBA" id="ARBA00022911"/>
    </source>
</evidence>
<dbReference type="InterPro" id="IPR003663">
    <property type="entry name" value="Sugar/inositol_transpt"/>
</dbReference>
<evidence type="ECO:0000256" key="1">
    <source>
        <dbReference type="ARBA" id="ARBA00004141"/>
    </source>
</evidence>
<evidence type="ECO:0000313" key="13">
    <source>
        <dbReference type="Proteomes" id="UP000756132"/>
    </source>
</evidence>
<dbReference type="FunFam" id="1.20.1250.20:FF:000026">
    <property type="entry name" value="MFS quinate transporter QutD"/>
    <property type="match status" value="1"/>
</dbReference>
<dbReference type="GO" id="GO:0016020">
    <property type="term" value="C:membrane"/>
    <property type="evidence" value="ECO:0007669"/>
    <property type="project" value="UniProtKB-SubCell"/>
</dbReference>
<dbReference type="Pfam" id="PF00083">
    <property type="entry name" value="Sugar_tr"/>
    <property type="match status" value="1"/>
</dbReference>
<dbReference type="OrthoDB" id="508119at2759"/>
<evidence type="ECO:0000256" key="8">
    <source>
        <dbReference type="ARBA" id="ARBA00043213"/>
    </source>
</evidence>
<feature type="transmembrane region" description="Helical" evidence="10">
    <location>
        <begin position="126"/>
        <end position="149"/>
    </location>
</feature>
<evidence type="ECO:0000256" key="3">
    <source>
        <dbReference type="ARBA" id="ARBA00022448"/>
    </source>
</evidence>
<feature type="transmembrane region" description="Helical" evidence="10">
    <location>
        <begin position="355"/>
        <end position="375"/>
    </location>
</feature>
<accession>A0A9Q8URT2</accession>
<keyword evidence="3 9" id="KW-0813">Transport</keyword>
<keyword evidence="13" id="KW-1185">Reference proteome</keyword>
<dbReference type="InterPro" id="IPR036259">
    <property type="entry name" value="MFS_trans_sf"/>
</dbReference>
<evidence type="ECO:0000256" key="6">
    <source>
        <dbReference type="ARBA" id="ARBA00022989"/>
    </source>
</evidence>
<dbReference type="PRINTS" id="PR00171">
    <property type="entry name" value="SUGRTRNSPORT"/>
</dbReference>
<dbReference type="Proteomes" id="UP000756132">
    <property type="component" value="Chromosome 7"/>
</dbReference>
<feature type="transmembrane region" description="Helical" evidence="10">
    <location>
        <begin position="462"/>
        <end position="482"/>
    </location>
</feature>
<dbReference type="PROSITE" id="PS00216">
    <property type="entry name" value="SUGAR_TRANSPORT_1"/>
    <property type="match status" value="1"/>
</dbReference>
<feature type="transmembrane region" description="Helical" evidence="10">
    <location>
        <begin position="101"/>
        <end position="120"/>
    </location>
</feature>
<feature type="transmembrane region" description="Helical" evidence="10">
    <location>
        <begin position="194"/>
        <end position="215"/>
    </location>
</feature>
<dbReference type="RefSeq" id="XP_047764418.1">
    <property type="nucleotide sequence ID" value="XM_047909790.1"/>
</dbReference>
<dbReference type="PANTHER" id="PTHR48022:SF34">
    <property type="entry name" value="MAJOR FACILITATOR SUPERFAMILY (MFS) PROFILE DOMAIN-CONTAINING PROTEIN-RELATED"/>
    <property type="match status" value="1"/>
</dbReference>
<dbReference type="Gene3D" id="1.20.1250.20">
    <property type="entry name" value="MFS general substrate transporter like domains"/>
    <property type="match status" value="1"/>
</dbReference>
<evidence type="ECO:0000256" key="9">
    <source>
        <dbReference type="RuleBase" id="RU003346"/>
    </source>
</evidence>
<feature type="transmembrane region" description="Helical" evidence="10">
    <location>
        <begin position="387"/>
        <end position="406"/>
    </location>
</feature>
<feature type="transmembrane region" description="Helical" evidence="10">
    <location>
        <begin position="161"/>
        <end position="182"/>
    </location>
</feature>
<dbReference type="PANTHER" id="PTHR48022">
    <property type="entry name" value="PLASTIDIC GLUCOSE TRANSPORTER 4"/>
    <property type="match status" value="1"/>
</dbReference>
<feature type="transmembrane region" description="Helical" evidence="10">
    <location>
        <begin position="325"/>
        <end position="346"/>
    </location>
</feature>
<dbReference type="NCBIfam" id="TIGR00879">
    <property type="entry name" value="SP"/>
    <property type="match status" value="1"/>
</dbReference>
<dbReference type="GeneID" id="71990520"/>
<feature type="domain" description="Major facilitator superfamily (MFS) profile" evidence="11">
    <location>
        <begin position="25"/>
        <end position="486"/>
    </location>
</feature>
<feature type="transmembrane region" description="Helical" evidence="10">
    <location>
        <begin position="69"/>
        <end position="89"/>
    </location>
</feature>
<reference evidence="12" key="2">
    <citation type="journal article" date="2022" name="Microb. Genom.">
        <title>A chromosome-scale genome assembly of the tomato pathogen Cladosporium fulvum reveals a compartmentalized genome architecture and the presence of a dispensable chromosome.</title>
        <authorList>
            <person name="Zaccaron A.Z."/>
            <person name="Chen L.H."/>
            <person name="Samaras A."/>
            <person name="Stergiopoulos I."/>
        </authorList>
    </citation>
    <scope>NUCLEOTIDE SEQUENCE</scope>
    <source>
        <strain evidence="12">Race5_Kim</strain>
    </source>
</reference>
<dbReference type="PROSITE" id="PS50850">
    <property type="entry name" value="MFS"/>
    <property type="match status" value="1"/>
</dbReference>
<evidence type="ECO:0000256" key="10">
    <source>
        <dbReference type="SAM" id="Phobius"/>
    </source>
</evidence>
<dbReference type="GO" id="GO:0005351">
    <property type="term" value="F:carbohydrate:proton symporter activity"/>
    <property type="evidence" value="ECO:0007669"/>
    <property type="project" value="TreeGrafter"/>
</dbReference>
<name>A0A9Q8URT2_PASFU</name>
<protein>
    <recommendedName>
        <fullName evidence="8">Quinate transporter</fullName>
    </recommendedName>
</protein>
<sequence length="549" mass="60474">MGGFLTLVEDRPTPKAVYNWKVYASAAMASFASCMIGYDSAFIGTTLALPSFMSEFAFSEMSSTHLALVKANIVSVYQAGAFFGSLFAYPSAFYLGRKQSLMIFSLVFILGAGLMLGATGDRGLGLIYAGRVLAGIGVGAASMITPIYISEIAPPAIRGRIVGIYELGWQIGGLVGFWINYGLSETMAPSHKQWIIPFAVQLIPAGLLLVGAFWIKESPRWLMSKHRRELALKNLCWIRSLPAEDIYIVEEVAMLDAVLEEQASTIGEGFWAPFQAAGRDRKVQWRLLLGGLLFMWQNGSGINAINYYSPTVFKAIGITGTNTGFLTTGIFGVIKTVLTFVWMLVLIDNLGRRKLLMIGAAGGSVCMWIIGGYIFTRPISSGVTSDSLSSGGIAAMFFFYLWTAFYTPSWNGTPWVINSEMFDNNTRGLGQASASANNWFWNFIISRFTPQMFNNMGPSGSGVFFFFASMMIASIVFVWFLIPETKSIPLESMDRLFEIKPVRKANKIIIEEDRAREAEFRHDAEGAGLSVGKEKLEQVERISERNSDV</sequence>
<proteinExistence type="inferred from homology"/>
<reference evidence="12" key="1">
    <citation type="submission" date="2021-12" db="EMBL/GenBank/DDBJ databases">
        <authorList>
            <person name="Zaccaron A."/>
            <person name="Stergiopoulos I."/>
        </authorList>
    </citation>
    <scope>NUCLEOTIDE SEQUENCE</scope>
    <source>
        <strain evidence="12">Race5_Kim</strain>
    </source>
</reference>
<evidence type="ECO:0000256" key="7">
    <source>
        <dbReference type="ARBA" id="ARBA00023136"/>
    </source>
</evidence>
<dbReference type="OMA" id="PADHIYM"/>
<dbReference type="InterPro" id="IPR020846">
    <property type="entry name" value="MFS_dom"/>
</dbReference>
<organism evidence="12 13">
    <name type="scientific">Passalora fulva</name>
    <name type="common">Tomato leaf mold</name>
    <name type="synonym">Cladosporium fulvum</name>
    <dbReference type="NCBI Taxonomy" id="5499"/>
    <lineage>
        <taxon>Eukaryota</taxon>
        <taxon>Fungi</taxon>
        <taxon>Dikarya</taxon>
        <taxon>Ascomycota</taxon>
        <taxon>Pezizomycotina</taxon>
        <taxon>Dothideomycetes</taxon>
        <taxon>Dothideomycetidae</taxon>
        <taxon>Mycosphaerellales</taxon>
        <taxon>Mycosphaerellaceae</taxon>
        <taxon>Fulvia</taxon>
    </lineage>
</organism>
<comment type="similarity">
    <text evidence="2 9">Belongs to the major facilitator superfamily. Sugar transporter (TC 2.A.1.1) family.</text>
</comment>
<keyword evidence="5" id="KW-0672">Quinate metabolism</keyword>
<dbReference type="SUPFAM" id="SSF103473">
    <property type="entry name" value="MFS general substrate transporter"/>
    <property type="match status" value="1"/>
</dbReference>
<evidence type="ECO:0000313" key="12">
    <source>
        <dbReference type="EMBL" id="UJO20052.1"/>
    </source>
</evidence>
<dbReference type="PROSITE" id="PS00217">
    <property type="entry name" value="SUGAR_TRANSPORT_2"/>
    <property type="match status" value="1"/>
</dbReference>
<evidence type="ECO:0000256" key="2">
    <source>
        <dbReference type="ARBA" id="ARBA00010992"/>
    </source>
</evidence>
<keyword evidence="4 10" id="KW-0812">Transmembrane</keyword>
<feature type="transmembrane region" description="Helical" evidence="10">
    <location>
        <begin position="287"/>
        <end position="305"/>
    </location>
</feature>
<comment type="subcellular location">
    <subcellularLocation>
        <location evidence="1">Membrane</location>
        <topology evidence="1">Multi-pass membrane protein</topology>
    </subcellularLocation>
</comment>
<evidence type="ECO:0000256" key="4">
    <source>
        <dbReference type="ARBA" id="ARBA00022692"/>
    </source>
</evidence>
<feature type="transmembrane region" description="Helical" evidence="10">
    <location>
        <begin position="22"/>
        <end position="49"/>
    </location>
</feature>
<keyword evidence="7 10" id="KW-0472">Membrane</keyword>
<dbReference type="EMBL" id="CP090169">
    <property type="protein sequence ID" value="UJO20052.1"/>
    <property type="molecule type" value="Genomic_DNA"/>
</dbReference>
<dbReference type="KEGG" id="ffu:CLAFUR5_10642"/>
<dbReference type="InterPro" id="IPR050360">
    <property type="entry name" value="MFS_Sugar_Transporters"/>
</dbReference>
<keyword evidence="6 10" id="KW-1133">Transmembrane helix</keyword>
<dbReference type="AlphaFoldDB" id="A0A9Q8URT2"/>
<dbReference type="InterPro" id="IPR005828">
    <property type="entry name" value="MFS_sugar_transport-like"/>
</dbReference>
<dbReference type="InterPro" id="IPR005829">
    <property type="entry name" value="Sugar_transporter_CS"/>
</dbReference>
<evidence type="ECO:0000259" key="11">
    <source>
        <dbReference type="PROSITE" id="PS50850"/>
    </source>
</evidence>
<dbReference type="CDD" id="cd17356">
    <property type="entry name" value="MFS_HXT"/>
    <property type="match status" value="1"/>
</dbReference>
<gene>
    <name evidence="12" type="ORF">CLAFUR5_10642</name>
</gene>